<accession>A0A1F5EQW8</accession>
<dbReference type="InterPro" id="IPR045584">
    <property type="entry name" value="Pilin-like"/>
</dbReference>
<protein>
    <recommendedName>
        <fullName evidence="4">General secretion pathway GspH domain-containing protein</fullName>
    </recommendedName>
</protein>
<keyword evidence="1" id="KW-0472">Membrane</keyword>
<proteinExistence type="predicted"/>
<name>A0A1F5EQW8_9BACT</name>
<comment type="caution">
    <text evidence="2">The sequence shown here is derived from an EMBL/GenBank/DDBJ whole genome shotgun (WGS) entry which is preliminary data.</text>
</comment>
<dbReference type="SUPFAM" id="SSF54523">
    <property type="entry name" value="Pili subunits"/>
    <property type="match status" value="1"/>
</dbReference>
<gene>
    <name evidence="2" type="ORF">A3D09_02510</name>
</gene>
<evidence type="ECO:0008006" key="4">
    <source>
        <dbReference type="Google" id="ProtNLM"/>
    </source>
</evidence>
<organism evidence="2 3">
    <name type="scientific">Candidatus Collierbacteria bacterium RIFCSPHIGHO2_02_FULL_49_10</name>
    <dbReference type="NCBI Taxonomy" id="1817723"/>
    <lineage>
        <taxon>Bacteria</taxon>
        <taxon>Candidatus Collieribacteriota</taxon>
    </lineage>
</organism>
<reference evidence="2 3" key="1">
    <citation type="journal article" date="2016" name="Nat. Commun.">
        <title>Thousands of microbial genomes shed light on interconnected biogeochemical processes in an aquifer system.</title>
        <authorList>
            <person name="Anantharaman K."/>
            <person name="Brown C.T."/>
            <person name="Hug L.A."/>
            <person name="Sharon I."/>
            <person name="Castelle C.J."/>
            <person name="Probst A.J."/>
            <person name="Thomas B.C."/>
            <person name="Singh A."/>
            <person name="Wilkins M.J."/>
            <person name="Karaoz U."/>
            <person name="Brodie E.L."/>
            <person name="Williams K.H."/>
            <person name="Hubbard S.S."/>
            <person name="Banfield J.F."/>
        </authorList>
    </citation>
    <scope>NUCLEOTIDE SEQUENCE [LARGE SCALE GENOMIC DNA]</scope>
</reference>
<dbReference type="Proteomes" id="UP000177390">
    <property type="component" value="Unassembled WGS sequence"/>
</dbReference>
<keyword evidence="1" id="KW-0812">Transmembrane</keyword>
<dbReference type="AlphaFoldDB" id="A0A1F5EQW8"/>
<keyword evidence="1" id="KW-1133">Transmembrane helix</keyword>
<feature type="transmembrane region" description="Helical" evidence="1">
    <location>
        <begin position="6"/>
        <end position="28"/>
    </location>
</feature>
<sequence length="138" mass="14715">MNKGFTFLEVVLVVAITVAVTAAGVAGLSQLQAVFKLRSAGDEIRSQLQYGRELAIANKDQLSYEISLVSGIVILRSNLGEIARFQSPAGITYSPSSFNWGFTPLTGQLTGCVLSCQLTLTSTGNTELVIFQQNGIVN</sequence>
<evidence type="ECO:0000313" key="3">
    <source>
        <dbReference type="Proteomes" id="UP000177390"/>
    </source>
</evidence>
<evidence type="ECO:0000313" key="2">
    <source>
        <dbReference type="EMBL" id="OGD69807.1"/>
    </source>
</evidence>
<dbReference type="EMBL" id="MFAH01000073">
    <property type="protein sequence ID" value="OGD69807.1"/>
    <property type="molecule type" value="Genomic_DNA"/>
</dbReference>
<evidence type="ECO:0000256" key="1">
    <source>
        <dbReference type="SAM" id="Phobius"/>
    </source>
</evidence>